<dbReference type="InterPro" id="IPR019888">
    <property type="entry name" value="Tscrpt_reg_AsnC-like"/>
</dbReference>
<keyword evidence="3" id="KW-0804">Transcription</keyword>
<gene>
    <name evidence="6" type="ORF">G3I29_08495</name>
</gene>
<dbReference type="EMBL" id="JAAGLQ010000171">
    <property type="protein sequence ID" value="NEA15572.1"/>
    <property type="molecule type" value="Genomic_DNA"/>
</dbReference>
<evidence type="ECO:0000256" key="3">
    <source>
        <dbReference type="ARBA" id="ARBA00023163"/>
    </source>
</evidence>
<name>A0A6N9TZ60_STRHA</name>
<proteinExistence type="predicted"/>
<reference evidence="6 7" key="1">
    <citation type="submission" date="2020-01" db="EMBL/GenBank/DDBJ databases">
        <title>Insect and environment-associated Actinomycetes.</title>
        <authorList>
            <person name="Currrie C."/>
            <person name="Chevrette M."/>
            <person name="Carlson C."/>
            <person name="Stubbendieck R."/>
            <person name="Wendt-Pienkowski E."/>
        </authorList>
    </citation>
    <scope>NUCLEOTIDE SEQUENCE [LARGE SCALE GENOMIC DNA]</scope>
    <source>
        <strain evidence="6 7">SID11342</strain>
    </source>
</reference>
<dbReference type="Pfam" id="PF01037">
    <property type="entry name" value="AsnC_trans_reg"/>
    <property type="match status" value="1"/>
</dbReference>
<protein>
    <submittedName>
        <fullName evidence="6">Lrp/AsnC family transcriptional regulator</fullName>
    </submittedName>
</protein>
<dbReference type="InterPro" id="IPR036390">
    <property type="entry name" value="WH_DNA-bd_sf"/>
</dbReference>
<dbReference type="InterPro" id="IPR036388">
    <property type="entry name" value="WH-like_DNA-bd_sf"/>
</dbReference>
<dbReference type="Gene3D" id="1.10.10.10">
    <property type="entry name" value="Winged helix-like DNA-binding domain superfamily/Winged helix DNA-binding domain"/>
    <property type="match status" value="2"/>
</dbReference>
<evidence type="ECO:0000313" key="7">
    <source>
        <dbReference type="Proteomes" id="UP000471293"/>
    </source>
</evidence>
<dbReference type="PRINTS" id="PR00033">
    <property type="entry name" value="HTHASNC"/>
</dbReference>
<feature type="domain" description="Transcription regulator AsnC/Lrp ligand binding" evidence="4">
    <location>
        <begin position="258"/>
        <end position="320"/>
    </location>
</feature>
<sequence>MQDFAREAEPGLDETDLALAHAMQIAPRATWTELGAVLGLSAATAARRWGRLSETGQAWVTATGSPTLWRSFCNAFLDVDCVPSQRREVALALARDARTKAVLELTSGCDLHVNVITRDLSALARFALDHVSLLPGVLKVATQVGTRIYQAGDSWRLNALSRAQREQLRPGAPVTEPDAQPGRLPAADRELLLALAPDGRRTVTELAEDTGASHTATRRRLSRLVSTGAVSFRCEISQNLTGWPVTTMLRGRVPYTERKQAADQLARMPEVRQLVATSGSANILASTWLHSVDDTLELEERISSALPGFEIVDHAIVLRTVKRQGWILDSLGRRAECVPIDPWFRDDGLQT</sequence>
<dbReference type="SUPFAM" id="SSF46785">
    <property type="entry name" value="Winged helix' DNA-binding domain"/>
    <property type="match status" value="1"/>
</dbReference>
<evidence type="ECO:0000313" key="6">
    <source>
        <dbReference type="EMBL" id="NEA15572.1"/>
    </source>
</evidence>
<accession>A0A6N9TZ60</accession>
<organism evidence="6 7">
    <name type="scientific">Streptomyces halstedii</name>
    <dbReference type="NCBI Taxonomy" id="1944"/>
    <lineage>
        <taxon>Bacteria</taxon>
        <taxon>Bacillati</taxon>
        <taxon>Actinomycetota</taxon>
        <taxon>Actinomycetes</taxon>
        <taxon>Kitasatosporales</taxon>
        <taxon>Streptomycetaceae</taxon>
        <taxon>Streptomyces</taxon>
    </lineage>
</organism>
<feature type="domain" description="HTH asnC-type" evidence="5">
    <location>
        <begin position="12"/>
        <end position="52"/>
    </location>
</feature>
<dbReference type="Proteomes" id="UP000471293">
    <property type="component" value="Unassembled WGS sequence"/>
</dbReference>
<dbReference type="InterPro" id="IPR000485">
    <property type="entry name" value="AsnC-type_HTH_dom"/>
</dbReference>
<evidence type="ECO:0000256" key="2">
    <source>
        <dbReference type="ARBA" id="ARBA00023125"/>
    </source>
</evidence>
<dbReference type="PANTHER" id="PTHR30154:SF34">
    <property type="entry name" value="TRANSCRIPTIONAL REGULATOR AZLB"/>
    <property type="match status" value="1"/>
</dbReference>
<keyword evidence="1" id="KW-0805">Transcription regulation</keyword>
<dbReference type="InterPro" id="IPR019887">
    <property type="entry name" value="Tscrpt_reg_AsnC/Lrp_C"/>
</dbReference>
<dbReference type="GO" id="GO:0043565">
    <property type="term" value="F:sequence-specific DNA binding"/>
    <property type="evidence" value="ECO:0007669"/>
    <property type="project" value="InterPro"/>
</dbReference>
<dbReference type="PANTHER" id="PTHR30154">
    <property type="entry name" value="LEUCINE-RESPONSIVE REGULATORY PROTEIN"/>
    <property type="match status" value="1"/>
</dbReference>
<dbReference type="SMART" id="SM00344">
    <property type="entry name" value="HTH_ASNC"/>
    <property type="match status" value="1"/>
</dbReference>
<dbReference type="GO" id="GO:0005829">
    <property type="term" value="C:cytosol"/>
    <property type="evidence" value="ECO:0007669"/>
    <property type="project" value="TreeGrafter"/>
</dbReference>
<feature type="domain" description="HTH asnC-type" evidence="5">
    <location>
        <begin position="188"/>
        <end position="224"/>
    </location>
</feature>
<dbReference type="Gene3D" id="3.30.70.920">
    <property type="match status" value="2"/>
</dbReference>
<dbReference type="AlphaFoldDB" id="A0A6N9TZ60"/>
<dbReference type="InterPro" id="IPR011008">
    <property type="entry name" value="Dimeric_a/b-barrel"/>
</dbReference>
<keyword evidence="2" id="KW-0238">DNA-binding</keyword>
<dbReference type="GO" id="GO:0043200">
    <property type="term" value="P:response to amino acid"/>
    <property type="evidence" value="ECO:0007669"/>
    <property type="project" value="TreeGrafter"/>
</dbReference>
<evidence type="ECO:0000256" key="1">
    <source>
        <dbReference type="ARBA" id="ARBA00023015"/>
    </source>
</evidence>
<dbReference type="SUPFAM" id="SSF54909">
    <property type="entry name" value="Dimeric alpha+beta barrel"/>
    <property type="match status" value="2"/>
</dbReference>
<evidence type="ECO:0000259" key="5">
    <source>
        <dbReference type="Pfam" id="PF13404"/>
    </source>
</evidence>
<comment type="caution">
    <text evidence="6">The sequence shown here is derived from an EMBL/GenBank/DDBJ whole genome shotgun (WGS) entry which is preliminary data.</text>
</comment>
<dbReference type="Pfam" id="PF13404">
    <property type="entry name" value="HTH_AsnC-type"/>
    <property type="match status" value="2"/>
</dbReference>
<dbReference type="RefSeq" id="WP_164343579.1">
    <property type="nucleotide sequence ID" value="NZ_JAAGLQ010000171.1"/>
</dbReference>
<evidence type="ECO:0000259" key="4">
    <source>
        <dbReference type="Pfam" id="PF01037"/>
    </source>
</evidence>